<dbReference type="InterPro" id="IPR000515">
    <property type="entry name" value="MetI-like"/>
</dbReference>
<dbReference type="CDD" id="cd06261">
    <property type="entry name" value="TM_PBP2"/>
    <property type="match status" value="1"/>
</dbReference>
<proteinExistence type="inferred from homology"/>
<dbReference type="Gene3D" id="1.10.3720.10">
    <property type="entry name" value="MetI-like"/>
    <property type="match status" value="1"/>
</dbReference>
<dbReference type="InterPro" id="IPR035906">
    <property type="entry name" value="MetI-like_sf"/>
</dbReference>
<comment type="subcellular location">
    <subcellularLocation>
        <location evidence="1 8">Cell membrane</location>
        <topology evidence="1 8">Multi-pass membrane protein</topology>
    </subcellularLocation>
</comment>
<dbReference type="Pfam" id="PF00528">
    <property type="entry name" value="BPD_transp_1"/>
    <property type="match status" value="1"/>
</dbReference>
<keyword evidence="4 8" id="KW-1133">Transmembrane helix</keyword>
<dbReference type="AlphaFoldDB" id="A0A271J5S3"/>
<evidence type="ECO:0000256" key="3">
    <source>
        <dbReference type="ARBA" id="ARBA00022692"/>
    </source>
</evidence>
<feature type="signal peptide" evidence="9">
    <location>
        <begin position="1"/>
        <end position="16"/>
    </location>
</feature>
<comment type="similarity">
    <text evidence="8">Belongs to the binding-protein-dependent transport system permease family.</text>
</comment>
<dbReference type="EMBL" id="MQWD01000001">
    <property type="protein sequence ID" value="PAP78690.1"/>
    <property type="molecule type" value="Genomic_DNA"/>
</dbReference>
<name>A0A271J5S3_9BACT</name>
<evidence type="ECO:0000256" key="5">
    <source>
        <dbReference type="ARBA" id="ARBA00023136"/>
    </source>
</evidence>
<protein>
    <submittedName>
        <fullName evidence="11">Amino acid ABC transporter permease</fullName>
    </submittedName>
</protein>
<evidence type="ECO:0000313" key="12">
    <source>
        <dbReference type="Proteomes" id="UP000216339"/>
    </source>
</evidence>
<dbReference type="PROSITE" id="PS50928">
    <property type="entry name" value="ABC_TM1"/>
    <property type="match status" value="1"/>
</dbReference>
<evidence type="ECO:0000256" key="6">
    <source>
        <dbReference type="ARBA" id="ARBA00035642"/>
    </source>
</evidence>
<dbReference type="SUPFAM" id="SSF53850">
    <property type="entry name" value="Periplasmic binding protein-like II"/>
    <property type="match status" value="1"/>
</dbReference>
<reference evidence="11 12" key="1">
    <citation type="submission" date="2016-11" db="EMBL/GenBank/DDBJ databases">
        <title>Study of marine rhodopsin-containing bacteria.</title>
        <authorList>
            <person name="Yoshizawa S."/>
            <person name="Kumagai Y."/>
            <person name="Kogure K."/>
        </authorList>
    </citation>
    <scope>NUCLEOTIDE SEQUENCE [LARGE SCALE GENOMIC DNA]</scope>
    <source>
        <strain evidence="11 12">SAORIC-28</strain>
    </source>
</reference>
<feature type="transmembrane region" description="Helical" evidence="8">
    <location>
        <begin position="301"/>
        <end position="323"/>
    </location>
</feature>
<dbReference type="InterPro" id="IPR051204">
    <property type="entry name" value="ABC_transp_perm/SBD"/>
</dbReference>
<dbReference type="Pfam" id="PF04069">
    <property type="entry name" value="OpuAC"/>
    <property type="match status" value="1"/>
</dbReference>
<dbReference type="PANTHER" id="PTHR30177">
    <property type="entry name" value="GLYCINE BETAINE/L-PROLINE TRANSPORT SYSTEM PERMEASE PROTEIN PROW"/>
    <property type="match status" value="1"/>
</dbReference>
<comment type="caution">
    <text evidence="11">The sequence shown here is derived from an EMBL/GenBank/DDBJ whole genome shotgun (WGS) entry which is preliminary data.</text>
</comment>
<keyword evidence="9" id="KW-0732">Signal</keyword>
<dbReference type="GO" id="GO:0043190">
    <property type="term" value="C:ATP-binding cassette (ABC) transporter complex"/>
    <property type="evidence" value="ECO:0007669"/>
    <property type="project" value="InterPro"/>
</dbReference>
<feature type="transmembrane region" description="Helical" evidence="8">
    <location>
        <begin position="357"/>
        <end position="375"/>
    </location>
</feature>
<comment type="similarity">
    <text evidence="7">In the N-terminal section; belongs to the binding-protein-dependent transport system permease family.</text>
</comment>
<dbReference type="InterPro" id="IPR007210">
    <property type="entry name" value="ABC_Gly_betaine_transp_sub-bd"/>
</dbReference>
<organism evidence="11 12">
    <name type="scientific">Rubrivirga marina</name>
    <dbReference type="NCBI Taxonomy" id="1196024"/>
    <lineage>
        <taxon>Bacteria</taxon>
        <taxon>Pseudomonadati</taxon>
        <taxon>Rhodothermota</taxon>
        <taxon>Rhodothermia</taxon>
        <taxon>Rhodothermales</taxon>
        <taxon>Rubricoccaceae</taxon>
        <taxon>Rubrivirga</taxon>
    </lineage>
</organism>
<feature type="transmembrane region" description="Helical" evidence="8">
    <location>
        <begin position="424"/>
        <end position="442"/>
    </location>
</feature>
<dbReference type="InterPro" id="IPR041894">
    <property type="entry name" value="PBP2_ProX-like"/>
</dbReference>
<sequence length="490" mass="51244">MRAVLLSLLITGVAGAQDTEVVVGSKTFTEGVVLGEVAAQAARGAGVEATHRREVGGTRVLWSALLRGDLDAYPEYTGTLAQEIFSGEDVATDDALAEALAREGIRMTPPLGFNNTYAIGMAEDRAEALGIEAVSDLRTHPDLRLGFSNEFLDRADGWPGLRDAYGLPQRDVRGLDHDLAYRALAAGDLDAVDLYSTDAEIPYYGLRVLDDDRAFFPRYDAVLLYRADLEDRAPDAVAAWQRLAGTLSADSMAALNARVKLDGQPEAVVAADFLRGSVGLDAEVEVAGRAERVWRRTKEHLALVGLSLLAAILVAVPLGIAAAKVRGLEAPVLGAVGVAYTIPSLALLVFMLPLVGIGAAPALAALFLYSLLPIVRNTHAGLTGIAPGLQESAAALGLPASVRLWRIELPLAAPSILAGIQTSAVINIGTATLGALVGAGGYGQPILTGIRLDDLGLILEGAVPAAVLALLAQGLFSLLGRVLIPRGLRL</sequence>
<keyword evidence="2 8" id="KW-0813">Transport</keyword>
<dbReference type="RefSeq" id="WP_179299787.1">
    <property type="nucleotide sequence ID" value="NZ_MQWD01000001.1"/>
</dbReference>
<dbReference type="Proteomes" id="UP000216339">
    <property type="component" value="Unassembled WGS sequence"/>
</dbReference>
<evidence type="ECO:0000313" key="11">
    <source>
        <dbReference type="EMBL" id="PAP78690.1"/>
    </source>
</evidence>
<keyword evidence="5 8" id="KW-0472">Membrane</keyword>
<dbReference type="SUPFAM" id="SSF161098">
    <property type="entry name" value="MetI-like"/>
    <property type="match status" value="1"/>
</dbReference>
<gene>
    <name evidence="11" type="ORF">BSZ37_07615</name>
</gene>
<dbReference type="GO" id="GO:0031460">
    <property type="term" value="P:glycine betaine transport"/>
    <property type="evidence" value="ECO:0007669"/>
    <property type="project" value="UniProtKB-ARBA"/>
</dbReference>
<accession>A0A271J5S3</accession>
<comment type="similarity">
    <text evidence="6">In the C-terminal section; belongs to the OsmX family.</text>
</comment>
<keyword evidence="12" id="KW-1185">Reference proteome</keyword>
<evidence type="ECO:0000256" key="8">
    <source>
        <dbReference type="RuleBase" id="RU363032"/>
    </source>
</evidence>
<evidence type="ECO:0000256" key="1">
    <source>
        <dbReference type="ARBA" id="ARBA00004651"/>
    </source>
</evidence>
<feature type="domain" description="ABC transmembrane type-1" evidence="10">
    <location>
        <begin position="297"/>
        <end position="480"/>
    </location>
</feature>
<dbReference type="GO" id="GO:0022857">
    <property type="term" value="F:transmembrane transporter activity"/>
    <property type="evidence" value="ECO:0007669"/>
    <property type="project" value="InterPro"/>
</dbReference>
<dbReference type="Gene3D" id="3.40.190.10">
    <property type="entry name" value="Periplasmic binding protein-like II"/>
    <property type="match status" value="1"/>
</dbReference>
<dbReference type="PANTHER" id="PTHR30177:SF4">
    <property type="entry name" value="OSMOPROTECTANT IMPORT PERMEASE PROTEIN OSMW"/>
    <property type="match status" value="1"/>
</dbReference>
<feature type="chain" id="PRO_5012605675" evidence="9">
    <location>
        <begin position="17"/>
        <end position="490"/>
    </location>
</feature>
<keyword evidence="3 8" id="KW-0812">Transmembrane</keyword>
<dbReference type="FunFam" id="1.10.3720.10:FF:000001">
    <property type="entry name" value="Glycine betaine ABC transporter, permease"/>
    <property type="match status" value="1"/>
</dbReference>
<evidence type="ECO:0000256" key="4">
    <source>
        <dbReference type="ARBA" id="ARBA00022989"/>
    </source>
</evidence>
<dbReference type="CDD" id="cd13607">
    <property type="entry name" value="PBP2_AfProX_like"/>
    <property type="match status" value="1"/>
</dbReference>
<feature type="transmembrane region" description="Helical" evidence="8">
    <location>
        <begin position="462"/>
        <end position="484"/>
    </location>
</feature>
<evidence type="ECO:0000256" key="2">
    <source>
        <dbReference type="ARBA" id="ARBA00022448"/>
    </source>
</evidence>
<evidence type="ECO:0000259" key="10">
    <source>
        <dbReference type="PROSITE" id="PS50928"/>
    </source>
</evidence>
<evidence type="ECO:0000256" key="7">
    <source>
        <dbReference type="ARBA" id="ARBA00035652"/>
    </source>
</evidence>
<evidence type="ECO:0000256" key="9">
    <source>
        <dbReference type="SAM" id="SignalP"/>
    </source>
</evidence>
<feature type="transmembrane region" description="Helical" evidence="8">
    <location>
        <begin position="330"/>
        <end position="351"/>
    </location>
</feature>
<dbReference type="Gene3D" id="3.40.190.120">
    <property type="entry name" value="Osmoprotection protein (prox), domain 2"/>
    <property type="match status" value="1"/>
</dbReference>